<organism evidence="2 3">
    <name type="scientific">Ophiobolus disseminans</name>
    <dbReference type="NCBI Taxonomy" id="1469910"/>
    <lineage>
        <taxon>Eukaryota</taxon>
        <taxon>Fungi</taxon>
        <taxon>Dikarya</taxon>
        <taxon>Ascomycota</taxon>
        <taxon>Pezizomycotina</taxon>
        <taxon>Dothideomycetes</taxon>
        <taxon>Pleosporomycetidae</taxon>
        <taxon>Pleosporales</taxon>
        <taxon>Pleosporineae</taxon>
        <taxon>Phaeosphaeriaceae</taxon>
        <taxon>Ophiobolus</taxon>
    </lineage>
</organism>
<feature type="region of interest" description="Disordered" evidence="1">
    <location>
        <begin position="205"/>
        <end position="234"/>
    </location>
</feature>
<keyword evidence="3" id="KW-1185">Reference proteome</keyword>
<dbReference type="EMBL" id="MU006224">
    <property type="protein sequence ID" value="KAF2827536.1"/>
    <property type="molecule type" value="Genomic_DNA"/>
</dbReference>
<proteinExistence type="predicted"/>
<feature type="region of interest" description="Disordered" evidence="1">
    <location>
        <begin position="1"/>
        <end position="25"/>
    </location>
</feature>
<reference evidence="2" key="1">
    <citation type="journal article" date="2020" name="Stud. Mycol.">
        <title>101 Dothideomycetes genomes: a test case for predicting lifestyles and emergence of pathogens.</title>
        <authorList>
            <person name="Haridas S."/>
            <person name="Albert R."/>
            <person name="Binder M."/>
            <person name="Bloem J."/>
            <person name="Labutti K."/>
            <person name="Salamov A."/>
            <person name="Andreopoulos B."/>
            <person name="Baker S."/>
            <person name="Barry K."/>
            <person name="Bills G."/>
            <person name="Bluhm B."/>
            <person name="Cannon C."/>
            <person name="Castanera R."/>
            <person name="Culley D."/>
            <person name="Daum C."/>
            <person name="Ezra D."/>
            <person name="Gonzalez J."/>
            <person name="Henrissat B."/>
            <person name="Kuo A."/>
            <person name="Liang C."/>
            <person name="Lipzen A."/>
            <person name="Lutzoni F."/>
            <person name="Magnuson J."/>
            <person name="Mondo S."/>
            <person name="Nolan M."/>
            <person name="Ohm R."/>
            <person name="Pangilinan J."/>
            <person name="Park H.-J."/>
            <person name="Ramirez L."/>
            <person name="Alfaro M."/>
            <person name="Sun H."/>
            <person name="Tritt A."/>
            <person name="Yoshinaga Y."/>
            <person name="Zwiers L.-H."/>
            <person name="Turgeon B."/>
            <person name="Goodwin S."/>
            <person name="Spatafora J."/>
            <person name="Crous P."/>
            <person name="Grigoriev I."/>
        </authorList>
    </citation>
    <scope>NUCLEOTIDE SEQUENCE</scope>
    <source>
        <strain evidence="2">CBS 113818</strain>
    </source>
</reference>
<evidence type="ECO:0000313" key="3">
    <source>
        <dbReference type="Proteomes" id="UP000799424"/>
    </source>
</evidence>
<name>A0A6A7A351_9PLEO</name>
<dbReference type="OrthoDB" id="3645916at2759"/>
<evidence type="ECO:0000256" key="1">
    <source>
        <dbReference type="SAM" id="MobiDB-lite"/>
    </source>
</evidence>
<feature type="region of interest" description="Disordered" evidence="1">
    <location>
        <begin position="342"/>
        <end position="382"/>
    </location>
</feature>
<sequence>MSFSTPLDSPGPTMLPESVSSAEAPDPLIAQTAKRIADVINDFKRELDLRDGTGADVHGQLEFALEWQTYVLVIVPDENGDEYPITVQAKLKTDQVTVNGHAPLPPTTQPFIYRPARHDSDVELERDFIPRKKRKFNVDGDAPSKRQRNSEDEEAIMPLITKGDLDVLLSKLREDILEDTSECVNHVQRLLRRFKEEWHEQSTLDYRPRGSIPKDANPSAYFPSPNLDRDDPNTSLPDVARHEAKLLSSQIKWVEDCRRVASDLHDRREETWRTSSAGFHDRQRRDRENFQNKILHDSGEQSKTLNQILNEVKAIGLYAQNMKWETPATHLAYLGSSVPMPPAFPTQPAPFTSNQGAARKQSQGSERGRGVQTTPGNQPNGR</sequence>
<dbReference type="AlphaFoldDB" id="A0A6A7A351"/>
<gene>
    <name evidence="2" type="ORF">CC86DRAFT_369641</name>
</gene>
<feature type="compositionally biased region" description="Polar residues" evidence="1">
    <location>
        <begin position="353"/>
        <end position="382"/>
    </location>
</feature>
<evidence type="ECO:0000313" key="2">
    <source>
        <dbReference type="EMBL" id="KAF2827536.1"/>
    </source>
</evidence>
<accession>A0A6A7A351</accession>
<protein>
    <submittedName>
        <fullName evidence="2">Uncharacterized protein</fullName>
    </submittedName>
</protein>
<dbReference type="Proteomes" id="UP000799424">
    <property type="component" value="Unassembled WGS sequence"/>
</dbReference>